<evidence type="ECO:0000313" key="4">
    <source>
        <dbReference type="Proteomes" id="UP001311232"/>
    </source>
</evidence>
<keyword evidence="4" id="KW-1185">Reference proteome</keyword>
<sequence length="294" mass="32325">MDQAKDSEMITLWKYLRRAAEESSCHAEEARGRRSPFWGTKLAILSPGTSLRHHPASLSSQPETPARHTASSSPSEQGLGASHFLCPEKFEVEPPLLPVPEGFENELPLLPVPEGFEDEPSLLPVPEGFQDEPPLLPVPEGFEDEPPPPLVPDPAELGDELPPLLVSIPDRFEDEPPSILVPVQEGFGEGAEDRLPSSPELQVLPRWPHDWDLRSDSSRTSSFGSTSDYIIGLRSCCCPLITDLRISGSVDASLLEFNSTFIAVVQELIVAFVVGLLIFIRVPRDLQSLLPELF</sequence>
<evidence type="ECO:0000256" key="1">
    <source>
        <dbReference type="SAM" id="MobiDB-lite"/>
    </source>
</evidence>
<keyword evidence="2" id="KW-0812">Transmembrane</keyword>
<comment type="caution">
    <text evidence="3">The sequence shown here is derived from an EMBL/GenBank/DDBJ whole genome shotgun (WGS) entry which is preliminary data.</text>
</comment>
<dbReference type="EMBL" id="JAHHUM010002312">
    <property type="protein sequence ID" value="KAK5605171.1"/>
    <property type="molecule type" value="Genomic_DNA"/>
</dbReference>
<name>A0AAV9R5V0_9TELE</name>
<protein>
    <submittedName>
        <fullName evidence="3">Uncharacterized protein</fullName>
    </submittedName>
</protein>
<dbReference type="Proteomes" id="UP001311232">
    <property type="component" value="Unassembled WGS sequence"/>
</dbReference>
<evidence type="ECO:0000313" key="3">
    <source>
        <dbReference type="EMBL" id="KAK5605171.1"/>
    </source>
</evidence>
<gene>
    <name evidence="3" type="ORF">CRENBAI_023316</name>
</gene>
<accession>A0AAV9R5V0</accession>
<dbReference type="AlphaFoldDB" id="A0AAV9R5V0"/>
<feature type="transmembrane region" description="Helical" evidence="2">
    <location>
        <begin position="261"/>
        <end position="280"/>
    </location>
</feature>
<keyword evidence="2" id="KW-0472">Membrane</keyword>
<proteinExistence type="predicted"/>
<reference evidence="3 4" key="1">
    <citation type="submission" date="2021-06" db="EMBL/GenBank/DDBJ databases">
        <authorList>
            <person name="Palmer J.M."/>
        </authorList>
    </citation>
    <scope>NUCLEOTIDE SEQUENCE [LARGE SCALE GENOMIC DNA]</scope>
    <source>
        <strain evidence="3 4">MEX-2019</strain>
        <tissue evidence="3">Muscle</tissue>
    </source>
</reference>
<feature type="region of interest" description="Disordered" evidence="1">
    <location>
        <begin position="49"/>
        <end position="81"/>
    </location>
</feature>
<keyword evidence="2" id="KW-1133">Transmembrane helix</keyword>
<evidence type="ECO:0000256" key="2">
    <source>
        <dbReference type="SAM" id="Phobius"/>
    </source>
</evidence>
<organism evidence="3 4">
    <name type="scientific">Crenichthys baileyi</name>
    <name type="common">White River springfish</name>
    <dbReference type="NCBI Taxonomy" id="28760"/>
    <lineage>
        <taxon>Eukaryota</taxon>
        <taxon>Metazoa</taxon>
        <taxon>Chordata</taxon>
        <taxon>Craniata</taxon>
        <taxon>Vertebrata</taxon>
        <taxon>Euteleostomi</taxon>
        <taxon>Actinopterygii</taxon>
        <taxon>Neopterygii</taxon>
        <taxon>Teleostei</taxon>
        <taxon>Neoteleostei</taxon>
        <taxon>Acanthomorphata</taxon>
        <taxon>Ovalentaria</taxon>
        <taxon>Atherinomorphae</taxon>
        <taxon>Cyprinodontiformes</taxon>
        <taxon>Goodeidae</taxon>
        <taxon>Crenichthys</taxon>
    </lineage>
</organism>
<feature type="compositionally biased region" description="Polar residues" evidence="1">
    <location>
        <begin position="57"/>
        <end position="76"/>
    </location>
</feature>